<gene>
    <name evidence="1" type="ORF">EV421DRAFT_1821551</name>
</gene>
<dbReference type="AlphaFoldDB" id="A0AA39JD59"/>
<protein>
    <submittedName>
        <fullName evidence="1">Uncharacterized protein</fullName>
    </submittedName>
</protein>
<reference evidence="1" key="1">
    <citation type="submission" date="2023-06" db="EMBL/GenBank/DDBJ databases">
        <authorList>
            <consortium name="Lawrence Berkeley National Laboratory"/>
            <person name="Ahrendt S."/>
            <person name="Sahu N."/>
            <person name="Indic B."/>
            <person name="Wong-Bajracharya J."/>
            <person name="Merenyi Z."/>
            <person name="Ke H.-M."/>
            <person name="Monk M."/>
            <person name="Kocsube S."/>
            <person name="Drula E."/>
            <person name="Lipzen A."/>
            <person name="Balint B."/>
            <person name="Henrissat B."/>
            <person name="Andreopoulos B."/>
            <person name="Martin F.M."/>
            <person name="Harder C.B."/>
            <person name="Rigling D."/>
            <person name="Ford K.L."/>
            <person name="Foster G.D."/>
            <person name="Pangilinan J."/>
            <person name="Papanicolaou A."/>
            <person name="Barry K."/>
            <person name="LaButti K."/>
            <person name="Viragh M."/>
            <person name="Koriabine M."/>
            <person name="Yan M."/>
            <person name="Riley R."/>
            <person name="Champramary S."/>
            <person name="Plett K.L."/>
            <person name="Tsai I.J."/>
            <person name="Slot J."/>
            <person name="Sipos G."/>
            <person name="Plett J."/>
            <person name="Nagy L.G."/>
            <person name="Grigoriev I.V."/>
        </authorList>
    </citation>
    <scope>NUCLEOTIDE SEQUENCE</scope>
    <source>
        <strain evidence="1">FPL87.14</strain>
    </source>
</reference>
<evidence type="ECO:0000313" key="1">
    <source>
        <dbReference type="EMBL" id="KAK0439164.1"/>
    </source>
</evidence>
<sequence>METREISWRIHYRFITESLEFREKVSSARACQAEVAVTGMVAVRYRLASYDDDEELCASTTVSIAALDNTHDPLKYRKEDIALGDDFHCSLHGVKGLNSVVQVRGKRTHFFTASIIALPTRNNGPCTHHSPQRTTSDPTMRLAPTNQWRVFELGERKQEFLPVIQLELRMSATHRFSAFHPIPVTRHPIVALLVTDTPFLSSSHPPFCLGSRGCGVVADL</sequence>
<accession>A0AA39JD59</accession>
<evidence type="ECO:0000313" key="2">
    <source>
        <dbReference type="Proteomes" id="UP001175226"/>
    </source>
</evidence>
<dbReference type="EMBL" id="JAUEPT010000039">
    <property type="protein sequence ID" value="KAK0439164.1"/>
    <property type="molecule type" value="Genomic_DNA"/>
</dbReference>
<proteinExistence type="predicted"/>
<keyword evidence="2" id="KW-1185">Reference proteome</keyword>
<name>A0AA39JD59_9AGAR</name>
<organism evidence="1 2">
    <name type="scientific">Armillaria borealis</name>
    <dbReference type="NCBI Taxonomy" id="47425"/>
    <lineage>
        <taxon>Eukaryota</taxon>
        <taxon>Fungi</taxon>
        <taxon>Dikarya</taxon>
        <taxon>Basidiomycota</taxon>
        <taxon>Agaricomycotina</taxon>
        <taxon>Agaricomycetes</taxon>
        <taxon>Agaricomycetidae</taxon>
        <taxon>Agaricales</taxon>
        <taxon>Marasmiineae</taxon>
        <taxon>Physalacriaceae</taxon>
        <taxon>Armillaria</taxon>
    </lineage>
</organism>
<dbReference type="Proteomes" id="UP001175226">
    <property type="component" value="Unassembled WGS sequence"/>
</dbReference>
<comment type="caution">
    <text evidence="1">The sequence shown here is derived from an EMBL/GenBank/DDBJ whole genome shotgun (WGS) entry which is preliminary data.</text>
</comment>